<proteinExistence type="predicted"/>
<dbReference type="KEGG" id="vbl:L21SP4_02161"/>
<evidence type="ECO:0008006" key="4">
    <source>
        <dbReference type="Google" id="ProtNLM"/>
    </source>
</evidence>
<accession>A0A0G3EMQ6</accession>
<evidence type="ECO:0000313" key="3">
    <source>
        <dbReference type="Proteomes" id="UP000035268"/>
    </source>
</evidence>
<dbReference type="Proteomes" id="UP000035268">
    <property type="component" value="Chromosome"/>
</dbReference>
<reference evidence="2 3" key="2">
    <citation type="journal article" date="2016" name="ISME J.">
        <title>Characterization of the first cultured representative of Verrucomicrobia subdivision 5 indicates the proposal of a novel phylum.</title>
        <authorList>
            <person name="Spring S."/>
            <person name="Bunk B."/>
            <person name="Sproer C."/>
            <person name="Schumann P."/>
            <person name="Rohde M."/>
            <person name="Tindall B.J."/>
            <person name="Klenk H.P."/>
        </authorList>
    </citation>
    <scope>NUCLEOTIDE SEQUENCE [LARGE SCALE GENOMIC DNA]</scope>
    <source>
        <strain evidence="2 3">L21-Fru-AB</strain>
    </source>
</reference>
<feature type="signal peptide" evidence="1">
    <location>
        <begin position="1"/>
        <end position="26"/>
    </location>
</feature>
<feature type="chain" id="PRO_5005184145" description="DUF4369 domain-containing protein" evidence="1">
    <location>
        <begin position="27"/>
        <end position="226"/>
    </location>
</feature>
<protein>
    <recommendedName>
        <fullName evidence="4">DUF4369 domain-containing protein</fullName>
    </recommendedName>
</protein>
<dbReference type="RefSeq" id="WP_052882625.1">
    <property type="nucleotide sequence ID" value="NZ_CP010904.1"/>
</dbReference>
<sequence length="226" mass="26003" precursor="true">MKIGSRKLAVITALLLAGAFVSTVPAEWYEVVDVKAWNRVVLKRQDADASPVTVRIGNLRSDRFDSDGEKVFLTGKDPNRFTAAALKGELVWAEHFRVDDGEKVADLYFSYEQAMETFTQFHVTATNAVSPSVRNTARDVMMRMLQQIVVRRVDEDEFQKTFFTYEALNWFKNTGQYQPPKVQEVFVDLIKSYQNAAPQDQKELKAKIQHLMDNYELYRDFLMPDG</sequence>
<gene>
    <name evidence="2" type="ORF">L21SP4_02161</name>
</gene>
<dbReference type="EMBL" id="CP010904">
    <property type="protein sequence ID" value="AKJ65389.1"/>
    <property type="molecule type" value="Genomic_DNA"/>
</dbReference>
<organism evidence="2 3">
    <name type="scientific">Kiritimatiella glycovorans</name>
    <dbReference type="NCBI Taxonomy" id="1307763"/>
    <lineage>
        <taxon>Bacteria</taxon>
        <taxon>Pseudomonadati</taxon>
        <taxon>Kiritimatiellota</taxon>
        <taxon>Kiritimatiellia</taxon>
        <taxon>Kiritimatiellales</taxon>
        <taxon>Kiritimatiellaceae</taxon>
        <taxon>Kiritimatiella</taxon>
    </lineage>
</organism>
<evidence type="ECO:0000313" key="2">
    <source>
        <dbReference type="EMBL" id="AKJ65389.1"/>
    </source>
</evidence>
<keyword evidence="3" id="KW-1185">Reference proteome</keyword>
<keyword evidence="1" id="KW-0732">Signal</keyword>
<name>A0A0G3EMQ6_9BACT</name>
<reference evidence="3" key="1">
    <citation type="submission" date="2015-02" db="EMBL/GenBank/DDBJ databases">
        <title>Description and complete genome sequence of the first cultured representative of the subdivision 5 of the Verrucomicrobia phylum.</title>
        <authorList>
            <person name="Spring S."/>
            <person name="Bunk B."/>
            <person name="Sproer C."/>
            <person name="Klenk H.-P."/>
        </authorList>
    </citation>
    <scope>NUCLEOTIDE SEQUENCE [LARGE SCALE GENOMIC DNA]</scope>
    <source>
        <strain evidence="3">L21-Fru-AB</strain>
    </source>
</reference>
<evidence type="ECO:0000256" key="1">
    <source>
        <dbReference type="SAM" id="SignalP"/>
    </source>
</evidence>
<dbReference type="AlphaFoldDB" id="A0A0G3EMQ6"/>